<sequence length="138" mass="15370">MLKCVASKRRARLLNKLNKSSAIHPGPGGSPAHVDQRRTAAACNITQWRRVPLGGSSTERLTLSTARTERNYVRMQLQHLRRNYPPTSLSYPPGASSTQGEWRGVGSTLRLDILSVDGTIIWEEIEELVEDTKPVSTY</sequence>
<gene>
    <name evidence="1" type="ORF">PBY51_000579</name>
</gene>
<protein>
    <submittedName>
        <fullName evidence="1">Uncharacterized protein</fullName>
    </submittedName>
</protein>
<evidence type="ECO:0000313" key="1">
    <source>
        <dbReference type="EMBL" id="KAK5863555.1"/>
    </source>
</evidence>
<keyword evidence="2" id="KW-1185">Reference proteome</keyword>
<dbReference type="EMBL" id="JAUZQC010000011">
    <property type="protein sequence ID" value="KAK5863555.1"/>
    <property type="molecule type" value="Genomic_DNA"/>
</dbReference>
<name>A0AAN7XK47_ELEMC</name>
<comment type="caution">
    <text evidence="1">The sequence shown here is derived from an EMBL/GenBank/DDBJ whole genome shotgun (WGS) entry which is preliminary data.</text>
</comment>
<accession>A0AAN7XK47</accession>
<organism evidence="1 2">
    <name type="scientific">Eleginops maclovinus</name>
    <name type="common">Patagonian blennie</name>
    <name type="synonym">Eleginus maclovinus</name>
    <dbReference type="NCBI Taxonomy" id="56733"/>
    <lineage>
        <taxon>Eukaryota</taxon>
        <taxon>Metazoa</taxon>
        <taxon>Chordata</taxon>
        <taxon>Craniata</taxon>
        <taxon>Vertebrata</taxon>
        <taxon>Euteleostomi</taxon>
        <taxon>Actinopterygii</taxon>
        <taxon>Neopterygii</taxon>
        <taxon>Teleostei</taxon>
        <taxon>Neoteleostei</taxon>
        <taxon>Acanthomorphata</taxon>
        <taxon>Eupercaria</taxon>
        <taxon>Perciformes</taxon>
        <taxon>Notothenioidei</taxon>
        <taxon>Eleginopidae</taxon>
        <taxon>Eleginops</taxon>
    </lineage>
</organism>
<dbReference type="Proteomes" id="UP001346869">
    <property type="component" value="Unassembled WGS sequence"/>
</dbReference>
<evidence type="ECO:0000313" key="2">
    <source>
        <dbReference type="Proteomes" id="UP001346869"/>
    </source>
</evidence>
<reference evidence="1 2" key="2">
    <citation type="journal article" date="2023" name="Mol. Biol. Evol.">
        <title>Genomics of Secondarily Temperate Adaptation in the Only Non-Antarctic Icefish.</title>
        <authorList>
            <person name="Rivera-Colon A.G."/>
            <person name="Rayamajhi N."/>
            <person name="Minhas B.F."/>
            <person name="Madrigal G."/>
            <person name="Bilyk K.T."/>
            <person name="Yoon V."/>
            <person name="Hune M."/>
            <person name="Gregory S."/>
            <person name="Cheng C.H.C."/>
            <person name="Catchen J.M."/>
        </authorList>
    </citation>
    <scope>NUCLEOTIDE SEQUENCE [LARGE SCALE GENOMIC DNA]</scope>
    <source>
        <strain evidence="1">JMC-PN-2008</strain>
    </source>
</reference>
<proteinExistence type="predicted"/>
<reference evidence="1 2" key="1">
    <citation type="journal article" date="2023" name="Genes (Basel)">
        <title>Chromosome-Level Genome Assembly and Circadian Gene Repertoire of the Patagonia Blennie Eleginops maclovinus-The Closest Ancestral Proxy of Antarctic Cryonotothenioids.</title>
        <authorList>
            <person name="Cheng C.C."/>
            <person name="Rivera-Colon A.G."/>
            <person name="Minhas B.F."/>
            <person name="Wilson L."/>
            <person name="Rayamajhi N."/>
            <person name="Vargas-Chacoff L."/>
            <person name="Catchen J.M."/>
        </authorList>
    </citation>
    <scope>NUCLEOTIDE SEQUENCE [LARGE SCALE GENOMIC DNA]</scope>
    <source>
        <strain evidence="1">JMC-PN-2008</strain>
    </source>
</reference>
<dbReference type="AlphaFoldDB" id="A0AAN7XK47"/>